<dbReference type="Gene3D" id="1.20.1600.10">
    <property type="entry name" value="Outer membrane efflux proteins (OEP)"/>
    <property type="match status" value="1"/>
</dbReference>
<feature type="chain" id="PRO_5031592399" evidence="2">
    <location>
        <begin position="20"/>
        <end position="465"/>
    </location>
</feature>
<comment type="caution">
    <text evidence="4">The sequence shown here is derived from an EMBL/GenBank/DDBJ whole genome shotgun (WGS) entry which is preliminary data.</text>
</comment>
<comment type="similarity">
    <text evidence="1 2">Belongs to the outer membrane factor (OMF) (TC 1.B.17) family.</text>
</comment>
<keyword evidence="5" id="KW-1185">Reference proteome</keyword>
<evidence type="ECO:0000256" key="3">
    <source>
        <dbReference type="SAM" id="Coils"/>
    </source>
</evidence>
<feature type="signal peptide" evidence="2">
    <location>
        <begin position="1"/>
        <end position="19"/>
    </location>
</feature>
<protein>
    <submittedName>
        <fullName evidence="4">Efflux transporter outer membrane subunit</fullName>
    </submittedName>
</protein>
<dbReference type="Proteomes" id="UP000566813">
    <property type="component" value="Unassembled WGS sequence"/>
</dbReference>
<dbReference type="SUPFAM" id="SSF56954">
    <property type="entry name" value="Outer membrane efflux proteins (OEP)"/>
    <property type="match status" value="1"/>
</dbReference>
<dbReference type="NCBIfam" id="TIGR01845">
    <property type="entry name" value="outer_NodT"/>
    <property type="match status" value="1"/>
</dbReference>
<dbReference type="EMBL" id="JACLAW010000004">
    <property type="protein sequence ID" value="MBC2665263.1"/>
    <property type="molecule type" value="Genomic_DNA"/>
</dbReference>
<keyword evidence="2" id="KW-1134">Transmembrane beta strand</keyword>
<evidence type="ECO:0000313" key="4">
    <source>
        <dbReference type="EMBL" id="MBC2665263.1"/>
    </source>
</evidence>
<proteinExistence type="inferred from homology"/>
<gene>
    <name evidence="4" type="ORF">H7F51_07010</name>
</gene>
<dbReference type="PANTHER" id="PTHR30203">
    <property type="entry name" value="OUTER MEMBRANE CATION EFFLUX PROTEIN"/>
    <property type="match status" value="1"/>
</dbReference>
<keyword evidence="2" id="KW-0472">Membrane</keyword>
<evidence type="ECO:0000256" key="1">
    <source>
        <dbReference type="ARBA" id="ARBA00007613"/>
    </source>
</evidence>
<dbReference type="Gene3D" id="2.20.200.10">
    <property type="entry name" value="Outer membrane efflux proteins (OEP)"/>
    <property type="match status" value="1"/>
</dbReference>
<dbReference type="RefSeq" id="WP_185663517.1">
    <property type="nucleotide sequence ID" value="NZ_JACLAW010000004.1"/>
</dbReference>
<dbReference type="GO" id="GO:0015562">
    <property type="term" value="F:efflux transmembrane transporter activity"/>
    <property type="evidence" value="ECO:0007669"/>
    <property type="project" value="InterPro"/>
</dbReference>
<comment type="subcellular location">
    <subcellularLocation>
        <location evidence="2">Cell membrane</location>
        <topology evidence="2">Lipid-anchor</topology>
    </subcellularLocation>
</comment>
<dbReference type="InterPro" id="IPR010131">
    <property type="entry name" value="MdtP/NodT-like"/>
</dbReference>
<dbReference type="Pfam" id="PF02321">
    <property type="entry name" value="OEP"/>
    <property type="match status" value="2"/>
</dbReference>
<reference evidence="4 5" key="1">
    <citation type="submission" date="2020-08" db="EMBL/GenBank/DDBJ databases">
        <title>The genome sequence of type strain Novosphingobium flavum NBRC 111647.</title>
        <authorList>
            <person name="Liu Y."/>
        </authorList>
    </citation>
    <scope>NUCLEOTIDE SEQUENCE [LARGE SCALE GENOMIC DNA]</scope>
    <source>
        <strain evidence="4 5">NBRC 111647</strain>
    </source>
</reference>
<dbReference type="PROSITE" id="PS51257">
    <property type="entry name" value="PROKAR_LIPOPROTEIN"/>
    <property type="match status" value="1"/>
</dbReference>
<accession>A0A7X1KLG3</accession>
<dbReference type="GO" id="GO:0005886">
    <property type="term" value="C:plasma membrane"/>
    <property type="evidence" value="ECO:0007669"/>
    <property type="project" value="UniProtKB-SubCell"/>
</dbReference>
<dbReference type="InterPro" id="IPR003423">
    <property type="entry name" value="OMP_efflux"/>
</dbReference>
<sequence>MIRPRLRQTGALLVSAALAGCNLAPSYRPPTMAAAPAAFKEAPGWSLAAPSDAVAKGEWWTLFGDPQLDALAAKVAVSNQTVAQYRAAWSEARAATRGARAAQFPTVTGGVGATRSGGSGASSGTKGTEVSAQLSASWEADLWGKLGNGVKEASASAEASAGDLANATLSARGALATDYLELRGIDAQRSLLGATVTAYQKALEITGNKYAAGTVARSDVDTAQAALSGAEADRRDLDRQRAVLEHAIAVLAGENPSTFAIAADPAWTPVVPEVPSALPAQILERRPDIAAAERRVAAANADIGVQRAAYFPQVSLTADGSLSATSVGNLVTAPLSLWSLGMSALGTLLDFGANKAKVDQSRAAFDAAAAAYRQTVLTAFQQVEDNLAAGAAYADEAGMRNTASAAADRAETIARNQYLAGTIDYSSVVVAQTTAYSARQARIQAVIDRQTTAVALILALGGQWK</sequence>
<keyword evidence="3" id="KW-0175">Coiled coil</keyword>
<keyword evidence="2" id="KW-0812">Transmembrane</keyword>
<keyword evidence="2" id="KW-0564">Palmitate</keyword>
<evidence type="ECO:0000313" key="5">
    <source>
        <dbReference type="Proteomes" id="UP000566813"/>
    </source>
</evidence>
<keyword evidence="2" id="KW-0732">Signal</keyword>
<feature type="coiled-coil region" evidence="3">
    <location>
        <begin position="220"/>
        <end position="247"/>
    </location>
</feature>
<evidence type="ECO:0000256" key="2">
    <source>
        <dbReference type="RuleBase" id="RU362097"/>
    </source>
</evidence>
<keyword evidence="2" id="KW-0449">Lipoprotein</keyword>
<dbReference type="PANTHER" id="PTHR30203:SF33">
    <property type="entry name" value="BLR4455 PROTEIN"/>
    <property type="match status" value="1"/>
</dbReference>
<name>A0A7X1KLG3_9SPHN</name>
<dbReference type="AlphaFoldDB" id="A0A7X1KLG3"/>
<organism evidence="4 5">
    <name type="scientific">Novosphingobium flavum</name>
    <dbReference type="NCBI Taxonomy" id="1778672"/>
    <lineage>
        <taxon>Bacteria</taxon>
        <taxon>Pseudomonadati</taxon>
        <taxon>Pseudomonadota</taxon>
        <taxon>Alphaproteobacteria</taxon>
        <taxon>Sphingomonadales</taxon>
        <taxon>Sphingomonadaceae</taxon>
        <taxon>Novosphingobium</taxon>
    </lineage>
</organism>